<proteinExistence type="predicted"/>
<feature type="compositionally biased region" description="Polar residues" evidence="1">
    <location>
        <begin position="29"/>
        <end position="39"/>
    </location>
</feature>
<evidence type="ECO:0000313" key="3">
    <source>
        <dbReference type="Proteomes" id="UP000572817"/>
    </source>
</evidence>
<name>A0A8H4J389_9PEZI</name>
<accession>A0A8H4J389</accession>
<comment type="caution">
    <text evidence="2">The sequence shown here is derived from an EMBL/GenBank/DDBJ whole genome shotgun (WGS) entry which is preliminary data.</text>
</comment>
<evidence type="ECO:0000313" key="2">
    <source>
        <dbReference type="EMBL" id="KAF4311002.1"/>
    </source>
</evidence>
<feature type="region of interest" description="Disordered" evidence="1">
    <location>
        <begin position="29"/>
        <end position="54"/>
    </location>
</feature>
<dbReference type="AlphaFoldDB" id="A0A8H4J389"/>
<reference evidence="2" key="1">
    <citation type="submission" date="2020-04" db="EMBL/GenBank/DDBJ databases">
        <title>Genome Assembly and Annotation of Botryosphaeria dothidea sdau 11-99, a Latent Pathogen of Apple Fruit Ring Rot in China.</title>
        <authorList>
            <person name="Yu C."/>
            <person name="Diao Y."/>
            <person name="Lu Q."/>
            <person name="Zhao J."/>
            <person name="Cui S."/>
            <person name="Peng C."/>
            <person name="He B."/>
            <person name="Liu H."/>
        </authorList>
    </citation>
    <scope>NUCLEOTIDE SEQUENCE [LARGE SCALE GENOMIC DNA]</scope>
    <source>
        <strain evidence="2">Sdau11-99</strain>
    </source>
</reference>
<evidence type="ECO:0000256" key="1">
    <source>
        <dbReference type="SAM" id="MobiDB-lite"/>
    </source>
</evidence>
<dbReference type="OrthoDB" id="10261408at2759"/>
<protein>
    <submittedName>
        <fullName evidence="2">Uncharacterized protein</fullName>
    </submittedName>
</protein>
<gene>
    <name evidence="2" type="ORF">GTA08_BOTSDO13457</name>
</gene>
<keyword evidence="3" id="KW-1185">Reference proteome</keyword>
<dbReference type="EMBL" id="WWBZ02000012">
    <property type="protein sequence ID" value="KAF4311002.1"/>
    <property type="molecule type" value="Genomic_DNA"/>
</dbReference>
<sequence length="176" mass="19171">MIDPWMDEGDQTRHAALMLHRSLLISTKQQRVSATSAQRPASPPHETPAAENTQETCVWPTSAYQAILLHALFSHMSADQHISNLPLNPSAPCYELLEATARSCLHQGIFHGPTMATRRACPAAAWTQVEEAKRFALALYRVYDRCVGIGRAGGSGGCVGGCRVLSREDLRFSIAG</sequence>
<organism evidence="2 3">
    <name type="scientific">Botryosphaeria dothidea</name>
    <dbReference type="NCBI Taxonomy" id="55169"/>
    <lineage>
        <taxon>Eukaryota</taxon>
        <taxon>Fungi</taxon>
        <taxon>Dikarya</taxon>
        <taxon>Ascomycota</taxon>
        <taxon>Pezizomycotina</taxon>
        <taxon>Dothideomycetes</taxon>
        <taxon>Dothideomycetes incertae sedis</taxon>
        <taxon>Botryosphaeriales</taxon>
        <taxon>Botryosphaeriaceae</taxon>
        <taxon>Botryosphaeria</taxon>
    </lineage>
</organism>
<dbReference type="Proteomes" id="UP000572817">
    <property type="component" value="Unassembled WGS sequence"/>
</dbReference>